<sequence>MTTLWAGAYALGAALEGWWDARQGELPYAGSALLMLIGWWGTGHPLGPALLGRLGWTVLLLAPLVPAWWRERIGAGDLATVAAITMGLGSAAGALSLWGALFGAWAWWRWRRPTVVPLGPFLWGIATILVLVASWSRQ</sequence>
<keyword evidence="1" id="KW-0812">Transmembrane</keyword>
<proteinExistence type="predicted"/>
<reference evidence="2 3" key="1">
    <citation type="submission" date="2020-02" db="EMBL/GenBank/DDBJ databases">
        <authorList>
            <person name="Hogendoorn C."/>
        </authorList>
    </citation>
    <scope>NUCLEOTIDE SEQUENCE [LARGE SCALE GENOMIC DNA]</scope>
    <source>
        <strain evidence="2">R501</strain>
    </source>
</reference>
<keyword evidence="1" id="KW-1133">Transmembrane helix</keyword>
<feature type="transmembrane region" description="Helical" evidence="1">
    <location>
        <begin position="81"/>
        <end position="108"/>
    </location>
</feature>
<gene>
    <name evidence="2" type="ORF">R50_1930</name>
</gene>
<dbReference type="EMBL" id="LR778114">
    <property type="protein sequence ID" value="CAB1129427.1"/>
    <property type="molecule type" value="Genomic_DNA"/>
</dbReference>
<dbReference type="Proteomes" id="UP000503399">
    <property type="component" value="Chromosome"/>
</dbReference>
<evidence type="ECO:0000313" key="3">
    <source>
        <dbReference type="Proteomes" id="UP000503399"/>
    </source>
</evidence>
<accession>A0A6F8ZHG0</accession>
<keyword evidence="1" id="KW-0472">Membrane</keyword>
<evidence type="ECO:0000256" key="1">
    <source>
        <dbReference type="SAM" id="Phobius"/>
    </source>
</evidence>
<keyword evidence="3" id="KW-1185">Reference proteome</keyword>
<feature type="transmembrane region" description="Helical" evidence="1">
    <location>
        <begin position="47"/>
        <end position="69"/>
    </location>
</feature>
<name>A0A6F8ZHG0_9FIRM</name>
<dbReference type="KEGG" id="hfv:R50_1930"/>
<organism evidence="2 3">
    <name type="scientific">Candidatus Hydrogenisulfobacillus filiaventi</name>
    <dbReference type="NCBI Taxonomy" id="2707344"/>
    <lineage>
        <taxon>Bacteria</taxon>
        <taxon>Bacillati</taxon>
        <taxon>Bacillota</taxon>
        <taxon>Clostridia</taxon>
        <taxon>Eubacteriales</taxon>
        <taxon>Clostridiales Family XVII. Incertae Sedis</taxon>
        <taxon>Candidatus Hydrogenisulfobacillus</taxon>
    </lineage>
</organism>
<dbReference type="AlphaFoldDB" id="A0A6F8ZHG0"/>
<protein>
    <submittedName>
        <fullName evidence="2">Uncharacterized protein</fullName>
    </submittedName>
</protein>
<feature type="transmembrane region" description="Helical" evidence="1">
    <location>
        <begin position="114"/>
        <end position="135"/>
    </location>
</feature>
<evidence type="ECO:0000313" key="2">
    <source>
        <dbReference type="EMBL" id="CAB1129427.1"/>
    </source>
</evidence>